<reference evidence="3" key="1">
    <citation type="submission" date="2021-02" db="EMBL/GenBank/DDBJ databases">
        <authorList>
            <person name="Nowell W R."/>
        </authorList>
    </citation>
    <scope>NUCLEOTIDE SEQUENCE</scope>
</reference>
<protein>
    <submittedName>
        <fullName evidence="3">Uncharacterized protein</fullName>
    </submittedName>
</protein>
<organism evidence="3 6">
    <name type="scientific">Didymodactylos carnosus</name>
    <dbReference type="NCBI Taxonomy" id="1234261"/>
    <lineage>
        <taxon>Eukaryota</taxon>
        <taxon>Metazoa</taxon>
        <taxon>Spiralia</taxon>
        <taxon>Gnathifera</taxon>
        <taxon>Rotifera</taxon>
        <taxon>Eurotatoria</taxon>
        <taxon>Bdelloidea</taxon>
        <taxon>Philodinida</taxon>
        <taxon>Philodinidae</taxon>
        <taxon>Didymodactylos</taxon>
    </lineage>
</organism>
<dbReference type="EMBL" id="CAJOBA010000055">
    <property type="protein sequence ID" value="CAF3499174.1"/>
    <property type="molecule type" value="Genomic_DNA"/>
</dbReference>
<evidence type="ECO:0000313" key="5">
    <source>
        <dbReference type="EMBL" id="CAF3690202.1"/>
    </source>
</evidence>
<evidence type="ECO:0000256" key="1">
    <source>
        <dbReference type="SAM" id="Phobius"/>
    </source>
</evidence>
<dbReference type="EMBL" id="CAJNOK010000055">
    <property type="protein sequence ID" value="CAF0725792.1"/>
    <property type="molecule type" value="Genomic_DNA"/>
</dbReference>
<proteinExistence type="predicted"/>
<feature type="transmembrane region" description="Helical" evidence="1">
    <location>
        <begin position="101"/>
        <end position="127"/>
    </location>
</feature>
<dbReference type="EMBL" id="CAJNOQ010001637">
    <property type="protein sequence ID" value="CAF0908756.1"/>
    <property type="molecule type" value="Genomic_DNA"/>
</dbReference>
<dbReference type="Proteomes" id="UP000663829">
    <property type="component" value="Unassembled WGS sequence"/>
</dbReference>
<feature type="transmembrane region" description="Helical" evidence="1">
    <location>
        <begin position="227"/>
        <end position="244"/>
    </location>
</feature>
<evidence type="ECO:0000313" key="3">
    <source>
        <dbReference type="EMBL" id="CAF0908756.1"/>
    </source>
</evidence>
<evidence type="ECO:0000313" key="4">
    <source>
        <dbReference type="EMBL" id="CAF3499174.1"/>
    </source>
</evidence>
<dbReference type="EMBL" id="CAJOBC010001637">
    <property type="protein sequence ID" value="CAF3690202.1"/>
    <property type="molecule type" value="Genomic_DNA"/>
</dbReference>
<keyword evidence="1" id="KW-0472">Membrane</keyword>
<feature type="transmembrane region" description="Helical" evidence="1">
    <location>
        <begin position="182"/>
        <end position="215"/>
    </location>
</feature>
<sequence>MSSPIVQSAEGKQLYHIVYIIDPKIPIKVENNKSSTTFTFNPIYFCNESEIQKQLDIKFSKFNFKLLIIAIFSIISALFNVVIIYRNFIIRFITGYQHNTYFTFLVYTYEFTFLHITIIYLLAGHLAFYCKKKKRNDGFGWYLINVFISLLNINLFSILRYITVKRLVKFVTRRRQMMKTKYCFMLLSKIYSFLWSLYYIFYSLILLILVLFSIFVKLNQISFVGQLNIYNWTINEWLIFFFIFNNLMNLCRTNEENLGFLWNMINVTWNTEEATWVNVDQQVHQLYLLYKMIYSTNKWKGLLYTQSLDAKELHNLIRKP</sequence>
<name>A0A814A446_9BILA</name>
<keyword evidence="1" id="KW-1133">Transmembrane helix</keyword>
<feature type="transmembrane region" description="Helical" evidence="1">
    <location>
        <begin position="66"/>
        <end position="89"/>
    </location>
</feature>
<accession>A0A814A446</accession>
<dbReference type="Proteomes" id="UP000681722">
    <property type="component" value="Unassembled WGS sequence"/>
</dbReference>
<dbReference type="AlphaFoldDB" id="A0A814A446"/>
<dbReference type="Proteomes" id="UP000677228">
    <property type="component" value="Unassembled WGS sequence"/>
</dbReference>
<evidence type="ECO:0000313" key="2">
    <source>
        <dbReference type="EMBL" id="CAF0725792.1"/>
    </source>
</evidence>
<evidence type="ECO:0000313" key="6">
    <source>
        <dbReference type="Proteomes" id="UP000663829"/>
    </source>
</evidence>
<dbReference type="Proteomes" id="UP000682733">
    <property type="component" value="Unassembled WGS sequence"/>
</dbReference>
<comment type="caution">
    <text evidence="3">The sequence shown here is derived from an EMBL/GenBank/DDBJ whole genome shotgun (WGS) entry which is preliminary data.</text>
</comment>
<feature type="transmembrane region" description="Helical" evidence="1">
    <location>
        <begin position="139"/>
        <end position="162"/>
    </location>
</feature>
<keyword evidence="1" id="KW-0812">Transmembrane</keyword>
<keyword evidence="6" id="KW-1185">Reference proteome</keyword>
<gene>
    <name evidence="3" type="ORF">GPM918_LOCUS9031</name>
    <name evidence="2" type="ORF">OVA965_LOCUS416</name>
    <name evidence="5" type="ORF">SRO942_LOCUS9032</name>
    <name evidence="4" type="ORF">TMI583_LOCUS416</name>
</gene>